<evidence type="ECO:0000256" key="1">
    <source>
        <dbReference type="SAM" id="MobiDB-lite"/>
    </source>
</evidence>
<protein>
    <submittedName>
        <fullName evidence="2">Uncharacterized protein</fullName>
    </submittedName>
</protein>
<feature type="region of interest" description="Disordered" evidence="1">
    <location>
        <begin position="88"/>
        <end position="127"/>
    </location>
</feature>
<reference evidence="2 3" key="1">
    <citation type="submission" date="2020-05" db="EMBL/GenBank/DDBJ databases">
        <title>Aquincola sp. isolate from soil.</title>
        <authorList>
            <person name="Han J."/>
            <person name="Kim D.-U."/>
        </authorList>
    </citation>
    <scope>NUCLEOTIDE SEQUENCE [LARGE SCALE GENOMIC DNA]</scope>
    <source>
        <strain evidence="2 3">S2</strain>
    </source>
</reference>
<dbReference type="RefSeq" id="WP_173132427.1">
    <property type="nucleotide sequence ID" value="NZ_JABRWJ010000011.1"/>
</dbReference>
<name>A0ABX2ERV3_9BURK</name>
<accession>A0ABX2ERV3</accession>
<gene>
    <name evidence="2" type="ORF">HLB44_30815</name>
</gene>
<keyword evidence="3" id="KW-1185">Reference proteome</keyword>
<dbReference type="EMBL" id="JABRWJ010000011">
    <property type="protein sequence ID" value="NRF71386.1"/>
    <property type="molecule type" value="Genomic_DNA"/>
</dbReference>
<comment type="caution">
    <text evidence="2">The sequence shown here is derived from an EMBL/GenBank/DDBJ whole genome shotgun (WGS) entry which is preliminary data.</text>
</comment>
<evidence type="ECO:0000313" key="3">
    <source>
        <dbReference type="Proteomes" id="UP000737171"/>
    </source>
</evidence>
<proteinExistence type="predicted"/>
<evidence type="ECO:0000313" key="2">
    <source>
        <dbReference type="EMBL" id="NRF71386.1"/>
    </source>
</evidence>
<sequence length="127" mass="14075">MKLSRDELRAAVPKRVELSIESASDGPVAYLTLPWVYQGQGAWMESLKACRIRSLKGDAFVLVGRERVGKFWEERWLPQAWWCRLPPGAAAAPPPEADPLALLRPNPHPSPAPAELKRPGGERLVTS</sequence>
<organism evidence="2 3">
    <name type="scientific">Pseudaquabacterium terrae</name>
    <dbReference type="NCBI Taxonomy" id="2732868"/>
    <lineage>
        <taxon>Bacteria</taxon>
        <taxon>Pseudomonadati</taxon>
        <taxon>Pseudomonadota</taxon>
        <taxon>Betaproteobacteria</taxon>
        <taxon>Burkholderiales</taxon>
        <taxon>Sphaerotilaceae</taxon>
        <taxon>Pseudaquabacterium</taxon>
    </lineage>
</organism>
<dbReference type="Proteomes" id="UP000737171">
    <property type="component" value="Unassembled WGS sequence"/>
</dbReference>